<feature type="region of interest" description="Disordered" evidence="18">
    <location>
        <begin position="372"/>
        <end position="456"/>
    </location>
</feature>
<evidence type="ECO:0000256" key="15">
    <source>
        <dbReference type="ARBA" id="ARBA00032048"/>
    </source>
</evidence>
<dbReference type="PANTHER" id="PTHR12944">
    <property type="entry name" value="SOLUBLE LIVER ANTIGEN/LIVER PANCREAS ANTIGEN"/>
    <property type="match status" value="1"/>
</dbReference>
<comment type="subunit">
    <text evidence="13">Homotetramer formed by a catalytic dimer and a non-catalytic dimer serving as a binding platform that orients tRNASec for catalysis. Each tetramer binds the CCA ends of two tRNAs which point to the active sites of the catalytic dimer.</text>
</comment>
<protein>
    <recommendedName>
        <fullName evidence="6">O-phosphoseryl-tRNA(Sec) selenium transferase</fullName>
        <ecNumber evidence="5">2.9.1.2</ecNumber>
    </recommendedName>
    <alternativeName>
        <fullName evidence="14">Selenocysteine synthase</fullName>
    </alternativeName>
    <alternativeName>
        <fullName evidence="15">Selenocysteinyl-tRNA(Sec) synthase</fullName>
    </alternativeName>
    <alternativeName>
        <fullName evidence="16">Sep-tRNA:Sec-tRNA synthase</fullName>
    </alternativeName>
</protein>
<evidence type="ECO:0000256" key="3">
    <source>
        <dbReference type="ARBA" id="ARBA00004822"/>
    </source>
</evidence>
<accession>A0ABY6JW44</accession>
<dbReference type="InterPro" id="IPR015421">
    <property type="entry name" value="PyrdxlP-dep_Trfase_major"/>
</dbReference>
<keyword evidence="10" id="KW-0663">Pyridoxal phosphate</keyword>
<evidence type="ECO:0000256" key="4">
    <source>
        <dbReference type="ARBA" id="ARBA00007037"/>
    </source>
</evidence>
<reference evidence="19 20" key="1">
    <citation type="submission" date="2022-01" db="EMBL/GenBank/DDBJ databases">
        <title>A chromosomal length assembly of Cordylochernes scorpioides.</title>
        <authorList>
            <person name="Zeh D."/>
            <person name="Zeh J."/>
        </authorList>
    </citation>
    <scope>NUCLEOTIDE SEQUENCE [LARGE SCALE GENOMIC DNA]</scope>
    <source>
        <strain evidence="19">IN4F17</strain>
        <tissue evidence="19">Whole Body</tissue>
    </source>
</reference>
<dbReference type="Gene3D" id="3.40.640.10">
    <property type="entry name" value="Type I PLP-dependent aspartate aminotransferase-like (Major domain)"/>
    <property type="match status" value="1"/>
</dbReference>
<evidence type="ECO:0000256" key="7">
    <source>
        <dbReference type="ARBA" id="ARBA00022555"/>
    </source>
</evidence>
<dbReference type="Proteomes" id="UP001235939">
    <property type="component" value="Chromosome 01"/>
</dbReference>
<sequence>MAGCSGVPNMQACFILPLATGMSLTLCLLTLRRRNPKARYVLWPRIDQKSCLKCSLTAGFELVVVEPLREGDELHTNLPRLTELLQSMDPGSVACILSTTSCFAPRAPDDEVCCVSSVVAIAKLCKKADVPHIINNAYGLQCPVIMGNIAKVSAVLSMLFHPCLNWIFMQAARRGRVDAFIQSTDKNFMVPVGGAIVAGFDVEFISAIGKTYPGRGSACPSMDVLITLLSLGLEGYQKLLVSRKSMFIYLAEQLRDLAARYQERLLETPSNTISIGITLTADNAKSLTELGSMLFSRLVSGSRVVVPGGSKDVEGIQLEGWGSHCPNYPTAYLTAAAAIGITKKEIDQFISKFEKILHKFKEKHLKNMIALTPPEVEDSQQKLKVTPSSKWSNTPRGSWKKKDRRRKKSGETQPTDGDHQSPPESSVLNSPNSDPDQSIVNNSLDISTNGLPQQEI</sequence>
<organism evidence="19 20">
    <name type="scientific">Cordylochernes scorpioides</name>
    <dbReference type="NCBI Taxonomy" id="51811"/>
    <lineage>
        <taxon>Eukaryota</taxon>
        <taxon>Metazoa</taxon>
        <taxon>Ecdysozoa</taxon>
        <taxon>Arthropoda</taxon>
        <taxon>Chelicerata</taxon>
        <taxon>Arachnida</taxon>
        <taxon>Pseudoscorpiones</taxon>
        <taxon>Cheliferoidea</taxon>
        <taxon>Chernetidae</taxon>
        <taxon>Cordylochernes</taxon>
    </lineage>
</organism>
<dbReference type="InterPro" id="IPR008829">
    <property type="entry name" value="SepSecS/SepCysS"/>
</dbReference>
<feature type="compositionally biased region" description="Basic residues" evidence="18">
    <location>
        <begin position="398"/>
        <end position="408"/>
    </location>
</feature>
<evidence type="ECO:0000313" key="20">
    <source>
        <dbReference type="Proteomes" id="UP001235939"/>
    </source>
</evidence>
<feature type="compositionally biased region" description="Polar residues" evidence="18">
    <location>
        <begin position="422"/>
        <end position="456"/>
    </location>
</feature>
<dbReference type="NCBIfam" id="TIGR03531">
    <property type="entry name" value="selenium_SpcS"/>
    <property type="match status" value="1"/>
</dbReference>
<dbReference type="InterPro" id="IPR019872">
    <property type="entry name" value="Sec-tRNA_Se_transferase"/>
</dbReference>
<keyword evidence="11" id="KW-0648">Protein biosynthesis</keyword>
<evidence type="ECO:0000256" key="14">
    <source>
        <dbReference type="ARBA" id="ARBA00030669"/>
    </source>
</evidence>
<evidence type="ECO:0000256" key="2">
    <source>
        <dbReference type="ARBA" id="ARBA00002552"/>
    </source>
</evidence>
<dbReference type="Pfam" id="PF05889">
    <property type="entry name" value="SepSecS"/>
    <property type="match status" value="2"/>
</dbReference>
<keyword evidence="9" id="KW-0694">RNA-binding</keyword>
<evidence type="ECO:0000256" key="6">
    <source>
        <dbReference type="ARBA" id="ARBA00021963"/>
    </source>
</evidence>
<comment type="catalytic activity">
    <reaction evidence="17">
        <text>O-phospho-L-seryl-tRNA(Sec) + selenophosphate + H2O = L-selenocysteinyl-tRNA(Sec) + 2 phosphate</text>
        <dbReference type="Rhea" id="RHEA:25041"/>
        <dbReference type="Rhea" id="RHEA-COMP:9743"/>
        <dbReference type="Rhea" id="RHEA-COMP:9947"/>
        <dbReference type="ChEBI" id="CHEBI:15377"/>
        <dbReference type="ChEBI" id="CHEBI:16144"/>
        <dbReference type="ChEBI" id="CHEBI:43474"/>
        <dbReference type="ChEBI" id="CHEBI:78551"/>
        <dbReference type="ChEBI" id="CHEBI:78573"/>
        <dbReference type="EC" id="2.9.1.2"/>
    </reaction>
</comment>
<gene>
    <name evidence="19" type="ORF">LAZ67_1002372</name>
</gene>
<evidence type="ECO:0000256" key="1">
    <source>
        <dbReference type="ARBA" id="ARBA00001933"/>
    </source>
</evidence>
<evidence type="ECO:0000256" key="16">
    <source>
        <dbReference type="ARBA" id="ARBA00032693"/>
    </source>
</evidence>
<feature type="compositionally biased region" description="Polar residues" evidence="18">
    <location>
        <begin position="382"/>
        <end position="396"/>
    </location>
</feature>
<evidence type="ECO:0000256" key="11">
    <source>
        <dbReference type="ARBA" id="ARBA00022917"/>
    </source>
</evidence>
<dbReference type="InterPro" id="IPR015424">
    <property type="entry name" value="PyrdxlP-dep_Trfase"/>
</dbReference>
<comment type="cofactor">
    <cofactor evidence="1">
        <name>pyridoxal 5'-phosphate</name>
        <dbReference type="ChEBI" id="CHEBI:597326"/>
    </cofactor>
</comment>
<evidence type="ECO:0000256" key="12">
    <source>
        <dbReference type="ARBA" id="ARBA00023266"/>
    </source>
</evidence>
<evidence type="ECO:0000256" key="10">
    <source>
        <dbReference type="ARBA" id="ARBA00022898"/>
    </source>
</evidence>
<dbReference type="EC" id="2.9.1.2" evidence="5"/>
<evidence type="ECO:0000256" key="9">
    <source>
        <dbReference type="ARBA" id="ARBA00022884"/>
    </source>
</evidence>
<evidence type="ECO:0000256" key="13">
    <source>
        <dbReference type="ARBA" id="ARBA00026053"/>
    </source>
</evidence>
<keyword evidence="7" id="KW-0820">tRNA-binding</keyword>
<proteinExistence type="inferred from homology"/>
<evidence type="ECO:0000256" key="18">
    <source>
        <dbReference type="SAM" id="MobiDB-lite"/>
    </source>
</evidence>
<comment type="function">
    <text evidence="2">Converts O-phosphoseryl-tRNA(Sec) to selenocysteinyl-tRNA(Sec) required for selenoprotein biosynthesis.</text>
</comment>
<comment type="similarity">
    <text evidence="4">Belongs to the SepSecS family.</text>
</comment>
<evidence type="ECO:0000256" key="8">
    <source>
        <dbReference type="ARBA" id="ARBA00022679"/>
    </source>
</evidence>
<dbReference type="EMBL" id="CP092863">
    <property type="protein sequence ID" value="UYV60801.1"/>
    <property type="molecule type" value="Genomic_DNA"/>
</dbReference>
<keyword evidence="20" id="KW-1185">Reference proteome</keyword>
<keyword evidence="12" id="KW-0711">Selenium</keyword>
<comment type="pathway">
    <text evidence="3">Aminoacyl-tRNA biosynthesis; selenocysteinyl-tRNA(Sec) biosynthesis; selenocysteinyl-tRNA(Sec) from L-seryl-tRNA(Sec) (archaeal/eukaryal route): step 2/2.</text>
</comment>
<name>A0ABY6JW44_9ARAC</name>
<dbReference type="PANTHER" id="PTHR12944:SF2">
    <property type="entry name" value="O-PHOSPHOSERYL-TRNA(SEC) SELENIUM TRANSFERASE"/>
    <property type="match status" value="1"/>
</dbReference>
<evidence type="ECO:0000313" key="19">
    <source>
        <dbReference type="EMBL" id="UYV60801.1"/>
    </source>
</evidence>
<evidence type="ECO:0000256" key="5">
    <source>
        <dbReference type="ARBA" id="ARBA00012464"/>
    </source>
</evidence>
<dbReference type="SUPFAM" id="SSF53383">
    <property type="entry name" value="PLP-dependent transferases"/>
    <property type="match status" value="1"/>
</dbReference>
<evidence type="ECO:0000256" key="17">
    <source>
        <dbReference type="ARBA" id="ARBA00048808"/>
    </source>
</evidence>
<keyword evidence="8" id="KW-0808">Transferase</keyword>